<evidence type="ECO:0000313" key="2">
    <source>
        <dbReference type="Ensembl" id="ENSBMSP00010024551.1"/>
    </source>
</evidence>
<organism evidence="2">
    <name type="scientific">Balaenoptera musculus</name>
    <name type="common">Blue whale</name>
    <dbReference type="NCBI Taxonomy" id="9771"/>
    <lineage>
        <taxon>Eukaryota</taxon>
        <taxon>Metazoa</taxon>
        <taxon>Chordata</taxon>
        <taxon>Craniata</taxon>
        <taxon>Vertebrata</taxon>
        <taxon>Euteleostomi</taxon>
        <taxon>Mammalia</taxon>
        <taxon>Eutheria</taxon>
        <taxon>Laurasiatheria</taxon>
        <taxon>Artiodactyla</taxon>
        <taxon>Whippomorpha</taxon>
        <taxon>Cetacea</taxon>
        <taxon>Mysticeti</taxon>
        <taxon>Balaenopteridae</taxon>
        <taxon>Balaenoptera</taxon>
    </lineage>
</organism>
<sequence>MELCSTNITLRNLVSVKERLLYTPHPQKLEMFLLSQETIKTMKGIIPMKGITLGNYFESLMTNSMSSNTMKGTDKEHWLLAHLRRVVIS</sequence>
<dbReference type="AlphaFoldDB" id="A0A8C0DT66"/>
<proteinExistence type="predicted"/>
<dbReference type="OMA" id="AMERHSC"/>
<dbReference type="PROSITE" id="PS50904">
    <property type="entry name" value="PRELI_MSF1"/>
    <property type="match status" value="1"/>
</dbReference>
<dbReference type="InterPro" id="IPR037365">
    <property type="entry name" value="Slowmo/Ups"/>
</dbReference>
<name>A0A8C0DT66_BALMU</name>
<protein>
    <recommendedName>
        <fullName evidence="1">PRELI/MSF1 domain-containing protein</fullName>
    </recommendedName>
</protein>
<evidence type="ECO:0000259" key="1">
    <source>
        <dbReference type="PROSITE" id="PS50904"/>
    </source>
</evidence>
<accession>A0A8C0DT66</accession>
<dbReference type="PANTHER" id="PTHR11158">
    <property type="entry name" value="MSF1/PX19 RELATED"/>
    <property type="match status" value="1"/>
</dbReference>
<dbReference type="GeneTree" id="ENSGT01010000228846"/>
<reference evidence="2" key="1">
    <citation type="submission" date="2023-09" db="UniProtKB">
        <authorList>
            <consortium name="Ensembl"/>
        </authorList>
    </citation>
    <scope>IDENTIFICATION</scope>
</reference>
<feature type="domain" description="PRELI/MSF1" evidence="1">
    <location>
        <begin position="1"/>
        <end position="88"/>
    </location>
</feature>
<dbReference type="GO" id="GO:0005758">
    <property type="term" value="C:mitochondrial intermembrane space"/>
    <property type="evidence" value="ECO:0007669"/>
    <property type="project" value="InterPro"/>
</dbReference>
<dbReference type="InterPro" id="IPR006797">
    <property type="entry name" value="PRELI/MSF1_dom"/>
</dbReference>
<dbReference type="Ensembl" id="ENSBMST00010027040.1">
    <property type="protein sequence ID" value="ENSBMSP00010024551.1"/>
    <property type="gene ID" value="ENSBMSG00010017869.1"/>
</dbReference>
<dbReference type="Pfam" id="PF04707">
    <property type="entry name" value="PRELI"/>
    <property type="match status" value="1"/>
</dbReference>